<gene>
    <name evidence="1" type="ORF">ACFPT7_06615</name>
</gene>
<organism evidence="1 2">
    <name type="scientific">Acidicapsa dinghuensis</name>
    <dbReference type="NCBI Taxonomy" id="2218256"/>
    <lineage>
        <taxon>Bacteria</taxon>
        <taxon>Pseudomonadati</taxon>
        <taxon>Acidobacteriota</taxon>
        <taxon>Terriglobia</taxon>
        <taxon>Terriglobales</taxon>
        <taxon>Acidobacteriaceae</taxon>
        <taxon>Acidicapsa</taxon>
    </lineage>
</organism>
<evidence type="ECO:0000313" key="1">
    <source>
        <dbReference type="EMBL" id="MFC5861959.1"/>
    </source>
</evidence>
<dbReference type="EMBL" id="JBHSPH010000002">
    <property type="protein sequence ID" value="MFC5861959.1"/>
    <property type="molecule type" value="Genomic_DNA"/>
</dbReference>
<dbReference type="RefSeq" id="WP_263337861.1">
    <property type="nucleotide sequence ID" value="NZ_JAGSYH010000004.1"/>
</dbReference>
<proteinExistence type="predicted"/>
<protein>
    <submittedName>
        <fullName evidence="1">Uncharacterized protein</fullName>
    </submittedName>
</protein>
<dbReference type="Proteomes" id="UP001596091">
    <property type="component" value="Unassembled WGS sequence"/>
</dbReference>
<sequence>MDPIYGWGWSYRNGVTARVPPPFILDVVIAENYGLKRVLGRVEEPSHPLASMWVFLSPIIAGNDWSHSHVCAFKGQPSLPDEVDKGLDNEDKGNVLGKVIAAADITGFAHVDIDPIPNNRPARNYPRADES</sequence>
<evidence type="ECO:0000313" key="2">
    <source>
        <dbReference type="Proteomes" id="UP001596091"/>
    </source>
</evidence>
<comment type="caution">
    <text evidence="1">The sequence shown here is derived from an EMBL/GenBank/DDBJ whole genome shotgun (WGS) entry which is preliminary data.</text>
</comment>
<reference evidence="2" key="1">
    <citation type="journal article" date="2019" name="Int. J. Syst. Evol. Microbiol.">
        <title>The Global Catalogue of Microorganisms (GCM) 10K type strain sequencing project: providing services to taxonomists for standard genome sequencing and annotation.</title>
        <authorList>
            <consortium name="The Broad Institute Genomics Platform"/>
            <consortium name="The Broad Institute Genome Sequencing Center for Infectious Disease"/>
            <person name="Wu L."/>
            <person name="Ma J."/>
        </authorList>
    </citation>
    <scope>NUCLEOTIDE SEQUENCE [LARGE SCALE GENOMIC DNA]</scope>
    <source>
        <strain evidence="2">JCM 4087</strain>
    </source>
</reference>
<keyword evidence="2" id="KW-1185">Reference proteome</keyword>
<name>A0ABW1EDB1_9BACT</name>
<accession>A0ABW1EDB1</accession>